<proteinExistence type="predicted"/>
<dbReference type="PANTHER" id="PTHR43415:SF3">
    <property type="entry name" value="GNAT-FAMILY ACETYLTRANSFERASE"/>
    <property type="match status" value="1"/>
</dbReference>
<evidence type="ECO:0000313" key="2">
    <source>
        <dbReference type="EMBL" id="MDR6242852.1"/>
    </source>
</evidence>
<comment type="caution">
    <text evidence="2">The sequence shown here is derived from an EMBL/GenBank/DDBJ whole genome shotgun (WGS) entry which is preliminary data.</text>
</comment>
<reference evidence="2 3" key="1">
    <citation type="submission" date="2023-07" db="EMBL/GenBank/DDBJ databases">
        <title>Genomic Encyclopedia of Type Strains, Phase IV (KMG-IV): sequencing the most valuable type-strain genomes for metagenomic binning, comparative biology and taxonomic classification.</title>
        <authorList>
            <person name="Goeker M."/>
        </authorList>
    </citation>
    <scope>NUCLEOTIDE SEQUENCE [LARGE SCALE GENOMIC DNA]</scope>
    <source>
        <strain evidence="2 3">DSM 22170</strain>
    </source>
</reference>
<evidence type="ECO:0000259" key="1">
    <source>
        <dbReference type="PROSITE" id="PS51186"/>
    </source>
</evidence>
<name>A0ABU1IUA9_9BACL</name>
<dbReference type="SUPFAM" id="SSF55729">
    <property type="entry name" value="Acyl-CoA N-acyltransferases (Nat)"/>
    <property type="match status" value="1"/>
</dbReference>
<dbReference type="PROSITE" id="PS51186">
    <property type="entry name" value="GNAT"/>
    <property type="match status" value="1"/>
</dbReference>
<gene>
    <name evidence="2" type="ORF">JOC58_000736</name>
</gene>
<dbReference type="Gene3D" id="3.40.630.30">
    <property type="match status" value="1"/>
</dbReference>
<organism evidence="2 3">
    <name type="scientific">Paenibacillus hunanensis</name>
    <dbReference type="NCBI Taxonomy" id="539262"/>
    <lineage>
        <taxon>Bacteria</taxon>
        <taxon>Bacillati</taxon>
        <taxon>Bacillota</taxon>
        <taxon>Bacilli</taxon>
        <taxon>Bacillales</taxon>
        <taxon>Paenibacillaceae</taxon>
        <taxon>Paenibacillus</taxon>
    </lineage>
</organism>
<feature type="domain" description="N-acetyltransferase" evidence="1">
    <location>
        <begin position="9"/>
        <end position="169"/>
    </location>
</feature>
<evidence type="ECO:0000313" key="3">
    <source>
        <dbReference type="Proteomes" id="UP001185028"/>
    </source>
</evidence>
<dbReference type="InterPro" id="IPR000182">
    <property type="entry name" value="GNAT_dom"/>
</dbReference>
<dbReference type="RefSeq" id="WP_188774327.1">
    <property type="nucleotide sequence ID" value="NZ_BMMB01000002.1"/>
</dbReference>
<dbReference type="EMBL" id="JAVDQH010000002">
    <property type="protein sequence ID" value="MDR6242852.1"/>
    <property type="molecule type" value="Genomic_DNA"/>
</dbReference>
<dbReference type="Pfam" id="PF13302">
    <property type="entry name" value="Acetyltransf_3"/>
    <property type="match status" value="1"/>
</dbReference>
<accession>A0ABU1IUA9</accession>
<dbReference type="InterPro" id="IPR016181">
    <property type="entry name" value="Acyl_CoA_acyltransferase"/>
</dbReference>
<keyword evidence="3" id="KW-1185">Reference proteome</keyword>
<sequence>MLMNAEQGIVLVGVEEADKAFLLQLYNSPTVIMNALEPSEYPISAGSIDKTVGFFQSGDNKMFIVKVNGERAGMAMLYETSYIHQRCKYGLVLTPDYVGKKVGTYVTELILQYCFNYLNLRKISGEVHLHNEGALKLIHAFGFEQEGILRDHVYREGEHRDMYMYSILKSAVVYPSQMKPYAVAR</sequence>
<dbReference type="Proteomes" id="UP001185028">
    <property type="component" value="Unassembled WGS sequence"/>
</dbReference>
<protein>
    <submittedName>
        <fullName evidence="2">RimJ/RimL family protein N-acetyltransferase</fullName>
    </submittedName>
</protein>
<dbReference type="PANTHER" id="PTHR43415">
    <property type="entry name" value="SPERMIDINE N(1)-ACETYLTRANSFERASE"/>
    <property type="match status" value="1"/>
</dbReference>